<evidence type="ECO:0000256" key="2">
    <source>
        <dbReference type="ARBA" id="ARBA00023043"/>
    </source>
</evidence>
<name>A0ABQ5SF33_9CHLO</name>
<reference evidence="5 6" key="1">
    <citation type="journal article" date="2023" name="IScience">
        <title>Expanded male sex-determining region conserved during the evolution of homothallism in the green alga Volvox.</title>
        <authorList>
            <person name="Yamamoto K."/>
            <person name="Matsuzaki R."/>
            <person name="Mahakham W."/>
            <person name="Heman W."/>
            <person name="Sekimoto H."/>
            <person name="Kawachi M."/>
            <person name="Minakuchi Y."/>
            <person name="Toyoda A."/>
            <person name="Nozaki H."/>
        </authorList>
    </citation>
    <scope>NUCLEOTIDE SEQUENCE [LARGE SCALE GENOMIC DNA]</scope>
    <source>
        <strain evidence="5 6">NIES-4468</strain>
    </source>
</reference>
<proteinExistence type="predicted"/>
<dbReference type="Gene3D" id="1.25.40.20">
    <property type="entry name" value="Ankyrin repeat-containing domain"/>
    <property type="match status" value="2"/>
</dbReference>
<dbReference type="SMART" id="SM00248">
    <property type="entry name" value="ANK"/>
    <property type="match status" value="4"/>
</dbReference>
<feature type="region of interest" description="Disordered" evidence="4">
    <location>
        <begin position="294"/>
        <end position="322"/>
    </location>
</feature>
<keyword evidence="1" id="KW-0677">Repeat</keyword>
<dbReference type="Proteomes" id="UP001165090">
    <property type="component" value="Unassembled WGS sequence"/>
</dbReference>
<feature type="repeat" description="ANK" evidence="3">
    <location>
        <begin position="238"/>
        <end position="270"/>
    </location>
</feature>
<gene>
    <name evidence="5" type="ORF">VaNZ11_012391</name>
</gene>
<evidence type="ECO:0000256" key="1">
    <source>
        <dbReference type="ARBA" id="ARBA00022737"/>
    </source>
</evidence>
<evidence type="ECO:0000256" key="3">
    <source>
        <dbReference type="PROSITE-ProRule" id="PRU00023"/>
    </source>
</evidence>
<dbReference type="PANTHER" id="PTHR24171">
    <property type="entry name" value="ANKYRIN REPEAT DOMAIN-CONTAINING PROTEIN 39-RELATED"/>
    <property type="match status" value="1"/>
</dbReference>
<dbReference type="SUPFAM" id="SSF48403">
    <property type="entry name" value="Ankyrin repeat"/>
    <property type="match status" value="1"/>
</dbReference>
<feature type="repeat" description="ANK" evidence="3">
    <location>
        <begin position="172"/>
        <end position="204"/>
    </location>
</feature>
<dbReference type="InterPro" id="IPR002110">
    <property type="entry name" value="Ankyrin_rpt"/>
</dbReference>
<keyword evidence="2 3" id="KW-0040">ANK repeat</keyword>
<protein>
    <submittedName>
        <fullName evidence="5">Uncharacterized protein</fullName>
    </submittedName>
</protein>
<keyword evidence="6" id="KW-1185">Reference proteome</keyword>
<dbReference type="PANTHER" id="PTHR24171:SF8">
    <property type="entry name" value="BRCA1-ASSOCIATED RING DOMAIN PROTEIN 1"/>
    <property type="match status" value="1"/>
</dbReference>
<dbReference type="Pfam" id="PF12796">
    <property type="entry name" value="Ank_2"/>
    <property type="match status" value="1"/>
</dbReference>
<dbReference type="PROSITE" id="PS50297">
    <property type="entry name" value="ANK_REP_REGION"/>
    <property type="match status" value="3"/>
</dbReference>
<feature type="repeat" description="ANK" evidence="3">
    <location>
        <begin position="205"/>
        <end position="237"/>
    </location>
</feature>
<evidence type="ECO:0000256" key="4">
    <source>
        <dbReference type="SAM" id="MobiDB-lite"/>
    </source>
</evidence>
<dbReference type="EMBL" id="BSDZ01000079">
    <property type="protein sequence ID" value="GLI68063.1"/>
    <property type="molecule type" value="Genomic_DNA"/>
</dbReference>
<feature type="compositionally biased region" description="Low complexity" evidence="4">
    <location>
        <begin position="297"/>
        <end position="322"/>
    </location>
</feature>
<organism evidence="5 6">
    <name type="scientific">Volvox africanus</name>
    <dbReference type="NCBI Taxonomy" id="51714"/>
    <lineage>
        <taxon>Eukaryota</taxon>
        <taxon>Viridiplantae</taxon>
        <taxon>Chlorophyta</taxon>
        <taxon>core chlorophytes</taxon>
        <taxon>Chlorophyceae</taxon>
        <taxon>CS clade</taxon>
        <taxon>Chlamydomonadales</taxon>
        <taxon>Volvocaceae</taxon>
        <taxon>Volvox</taxon>
    </lineage>
</organism>
<evidence type="ECO:0000313" key="6">
    <source>
        <dbReference type="Proteomes" id="UP001165090"/>
    </source>
</evidence>
<comment type="caution">
    <text evidence="5">The sequence shown here is derived from an EMBL/GenBank/DDBJ whole genome shotgun (WGS) entry which is preliminary data.</text>
</comment>
<feature type="region of interest" description="Disordered" evidence="4">
    <location>
        <begin position="1"/>
        <end position="22"/>
    </location>
</feature>
<dbReference type="PROSITE" id="PS50088">
    <property type="entry name" value="ANK_REPEAT"/>
    <property type="match status" value="3"/>
</dbReference>
<dbReference type="InterPro" id="IPR036770">
    <property type="entry name" value="Ankyrin_rpt-contain_sf"/>
</dbReference>
<evidence type="ECO:0000313" key="5">
    <source>
        <dbReference type="EMBL" id="GLI68063.1"/>
    </source>
</evidence>
<accession>A0ABQ5SF33</accession>
<sequence length="322" mass="34037">MANKGPALPARKAAGRRTAAAHTRQLPIIEAQTVTLEDGTEVPIKIPPGMPAAQAQALVAYLKSNPSAAKAAYEQAQTIMHNPSLANAFTNMLAPQAPAMMERLNALKDDPELKDMFEDMKTNGAVAFQKYWDDTDLMLKISQKLRALDVNKEPAQAAPAAEGSAATSEAKKLITNLHDAAKYGDVEAATRLIDEGADVNALNDRGISALGVAVGFNRLEVVKLLIAKGADVTFRDPKKNTLMHYAAGYGRLAIAKALLAAGAELDARNDAGQTSVDVATVNKEHEMIRFLREKEAAAATAKPTESDAEAAAPEAAAEESAA</sequence>
<feature type="compositionally biased region" description="Low complexity" evidence="4">
    <location>
        <begin position="10"/>
        <end position="22"/>
    </location>
</feature>